<dbReference type="CDD" id="cd04647">
    <property type="entry name" value="LbH_MAT_like"/>
    <property type="match status" value="1"/>
</dbReference>
<dbReference type="EMBL" id="CACVAP010000051">
    <property type="protein sequence ID" value="CAA6806804.1"/>
    <property type="molecule type" value="Genomic_DNA"/>
</dbReference>
<proteinExistence type="inferred from homology"/>
<dbReference type="InterPro" id="IPR011004">
    <property type="entry name" value="Trimer_LpxA-like_sf"/>
</dbReference>
<evidence type="ECO:0000256" key="1">
    <source>
        <dbReference type="ARBA" id="ARBA00007274"/>
    </source>
</evidence>
<dbReference type="GO" id="GO:0008374">
    <property type="term" value="F:O-acyltransferase activity"/>
    <property type="evidence" value="ECO:0007669"/>
    <property type="project" value="TreeGrafter"/>
</dbReference>
<comment type="similarity">
    <text evidence="1">Belongs to the transferase hexapeptide repeat family.</text>
</comment>
<dbReference type="PANTHER" id="PTHR23416:SF23">
    <property type="entry name" value="ACETYLTRANSFERASE C18B11.09C-RELATED"/>
    <property type="match status" value="1"/>
</dbReference>
<dbReference type="InterPro" id="IPR001451">
    <property type="entry name" value="Hexapep"/>
</dbReference>
<gene>
    <name evidence="3" type="ORF">HELGO_WM15603</name>
</gene>
<dbReference type="AlphaFoldDB" id="A0A6S6SEH3"/>
<name>A0A6S6SEH3_9BACT</name>
<sequence>MYLKNLAYKLFFRFKYRKNISNLFNATGYRDIVIGKNTTIKDFASLQAHRENAKGEIDEDAKGKIYIGEHTSIGESLKILGGAGTVSIGNNVIARSKLTILGGGSVNIGDNVLISHNVVISSSSHDFTNPEILVVNTPSIFGEINISNNVFIGANTTILMGCMINEGAIIGAGSVIIENTVIGKNEIWYGNPASLQRSK</sequence>
<dbReference type="Gene3D" id="2.160.10.10">
    <property type="entry name" value="Hexapeptide repeat proteins"/>
    <property type="match status" value="1"/>
</dbReference>
<protein>
    <recommendedName>
        <fullName evidence="4">Transferase</fullName>
    </recommendedName>
</protein>
<reference evidence="3" key="1">
    <citation type="submission" date="2020-01" db="EMBL/GenBank/DDBJ databases">
        <authorList>
            <person name="Meier V. D."/>
            <person name="Meier V D."/>
        </authorList>
    </citation>
    <scope>NUCLEOTIDE SEQUENCE</scope>
    <source>
        <strain evidence="3">HLG_WM_MAG_06</strain>
    </source>
</reference>
<dbReference type="GO" id="GO:0005829">
    <property type="term" value="C:cytosol"/>
    <property type="evidence" value="ECO:0007669"/>
    <property type="project" value="TreeGrafter"/>
</dbReference>
<keyword evidence="2" id="KW-0808">Transferase</keyword>
<organism evidence="3">
    <name type="scientific">uncultured Sulfurovum sp</name>
    <dbReference type="NCBI Taxonomy" id="269237"/>
    <lineage>
        <taxon>Bacteria</taxon>
        <taxon>Pseudomonadati</taxon>
        <taxon>Campylobacterota</taxon>
        <taxon>Epsilonproteobacteria</taxon>
        <taxon>Campylobacterales</taxon>
        <taxon>Sulfurovaceae</taxon>
        <taxon>Sulfurovum</taxon>
        <taxon>environmental samples</taxon>
    </lineage>
</organism>
<evidence type="ECO:0000313" key="3">
    <source>
        <dbReference type="EMBL" id="CAA6806804.1"/>
    </source>
</evidence>
<dbReference type="Pfam" id="PF00132">
    <property type="entry name" value="Hexapep"/>
    <property type="match status" value="1"/>
</dbReference>
<dbReference type="PANTHER" id="PTHR23416">
    <property type="entry name" value="SIALIC ACID SYNTHASE-RELATED"/>
    <property type="match status" value="1"/>
</dbReference>
<evidence type="ECO:0008006" key="4">
    <source>
        <dbReference type="Google" id="ProtNLM"/>
    </source>
</evidence>
<dbReference type="InterPro" id="IPR051159">
    <property type="entry name" value="Hexapeptide_acetyltransf"/>
</dbReference>
<accession>A0A6S6SEH3</accession>
<evidence type="ECO:0000256" key="2">
    <source>
        <dbReference type="ARBA" id="ARBA00022679"/>
    </source>
</evidence>
<dbReference type="SUPFAM" id="SSF51161">
    <property type="entry name" value="Trimeric LpxA-like enzymes"/>
    <property type="match status" value="1"/>
</dbReference>